<proteinExistence type="inferred from homology"/>
<evidence type="ECO:0000256" key="1">
    <source>
        <dbReference type="ARBA" id="ARBA00009437"/>
    </source>
</evidence>
<keyword evidence="2" id="KW-0805">Transcription regulation</keyword>
<dbReference type="STRING" id="1219383.SAMN05421733_103198"/>
<protein>
    <submittedName>
        <fullName evidence="6">DNA-binding transcriptional regulator, LysR family</fullName>
    </submittedName>
</protein>
<dbReference type="Gene3D" id="1.10.10.10">
    <property type="entry name" value="Winged helix-like DNA-binding domain superfamily/Winged helix DNA-binding domain"/>
    <property type="match status" value="1"/>
</dbReference>
<evidence type="ECO:0000256" key="3">
    <source>
        <dbReference type="ARBA" id="ARBA00023125"/>
    </source>
</evidence>
<dbReference type="GO" id="GO:0000976">
    <property type="term" value="F:transcription cis-regulatory region binding"/>
    <property type="evidence" value="ECO:0007669"/>
    <property type="project" value="TreeGrafter"/>
</dbReference>
<dbReference type="InterPro" id="IPR005119">
    <property type="entry name" value="LysR_subst-bd"/>
</dbReference>
<dbReference type="EMBL" id="FMYL01000003">
    <property type="protein sequence ID" value="SDB88419.1"/>
    <property type="molecule type" value="Genomic_DNA"/>
</dbReference>
<accession>A0A1G6H2A7</accession>
<dbReference type="PANTHER" id="PTHR30126">
    <property type="entry name" value="HTH-TYPE TRANSCRIPTIONAL REGULATOR"/>
    <property type="match status" value="1"/>
</dbReference>
<dbReference type="Pfam" id="PF00126">
    <property type="entry name" value="HTH_1"/>
    <property type="match status" value="1"/>
</dbReference>
<dbReference type="Proteomes" id="UP000242501">
    <property type="component" value="Unassembled WGS sequence"/>
</dbReference>
<dbReference type="RefSeq" id="WP_092747156.1">
    <property type="nucleotide sequence ID" value="NZ_FMYL01000003.1"/>
</dbReference>
<evidence type="ECO:0000259" key="5">
    <source>
        <dbReference type="PROSITE" id="PS50931"/>
    </source>
</evidence>
<dbReference type="OrthoDB" id="196624at2"/>
<dbReference type="GO" id="GO:0003700">
    <property type="term" value="F:DNA-binding transcription factor activity"/>
    <property type="evidence" value="ECO:0007669"/>
    <property type="project" value="InterPro"/>
</dbReference>
<dbReference type="PROSITE" id="PS50931">
    <property type="entry name" value="HTH_LYSR"/>
    <property type="match status" value="1"/>
</dbReference>
<dbReference type="SUPFAM" id="SSF53850">
    <property type="entry name" value="Periplasmic binding protein-like II"/>
    <property type="match status" value="1"/>
</dbReference>
<feature type="domain" description="HTH lysR-type" evidence="5">
    <location>
        <begin position="1"/>
        <end position="60"/>
    </location>
</feature>
<keyword evidence="7" id="KW-1185">Reference proteome</keyword>
<keyword evidence="4" id="KW-0804">Transcription</keyword>
<dbReference type="Pfam" id="PF03466">
    <property type="entry name" value="LysR_substrate"/>
    <property type="match status" value="1"/>
</dbReference>
<evidence type="ECO:0000256" key="4">
    <source>
        <dbReference type="ARBA" id="ARBA00023163"/>
    </source>
</evidence>
<name>A0A1G6H2A7_9GAMM</name>
<dbReference type="CDD" id="cd05466">
    <property type="entry name" value="PBP2_LTTR_substrate"/>
    <property type="match status" value="1"/>
</dbReference>
<evidence type="ECO:0000313" key="6">
    <source>
        <dbReference type="EMBL" id="SDB88419.1"/>
    </source>
</evidence>
<dbReference type="PANTHER" id="PTHR30126:SF91">
    <property type="entry name" value="LYSR FAMILY TRANSCRIPTIONAL REGULATOR"/>
    <property type="match status" value="1"/>
</dbReference>
<keyword evidence="3 6" id="KW-0238">DNA-binding</keyword>
<evidence type="ECO:0000313" key="7">
    <source>
        <dbReference type="Proteomes" id="UP000242501"/>
    </source>
</evidence>
<dbReference type="SUPFAM" id="SSF46785">
    <property type="entry name" value="Winged helix' DNA-binding domain"/>
    <property type="match status" value="1"/>
</dbReference>
<comment type="similarity">
    <text evidence="1">Belongs to the LysR transcriptional regulatory family.</text>
</comment>
<gene>
    <name evidence="6" type="ORF">SAMN05421733_103198</name>
</gene>
<reference evidence="7" key="1">
    <citation type="submission" date="2016-09" db="EMBL/GenBank/DDBJ databases">
        <authorList>
            <person name="Varghese N."/>
            <person name="Submissions S."/>
        </authorList>
    </citation>
    <scope>NUCLEOTIDE SEQUENCE [LARGE SCALE GENOMIC DNA]</scope>
    <source>
        <strain evidence="7">ANC 4422</strain>
    </source>
</reference>
<organism evidence="6 7">
    <name type="scientific">Acinetobacter boissieri</name>
    <dbReference type="NCBI Taxonomy" id="1219383"/>
    <lineage>
        <taxon>Bacteria</taxon>
        <taxon>Pseudomonadati</taxon>
        <taxon>Pseudomonadota</taxon>
        <taxon>Gammaproteobacteria</taxon>
        <taxon>Moraxellales</taxon>
        <taxon>Moraxellaceae</taxon>
        <taxon>Acinetobacter</taxon>
    </lineage>
</organism>
<sequence length="298" mass="34703">MNINQEQLLIFKAVMQFGSFSAAARQLGKVPSAVSMSIANLEIDLNMQLFTRQGREPIATPAAHSLYQKTLYLLSEMNQWKQHAHALSEGLESHFNIVIASELIYTPWIEYILLLEKTFPSLEINVFTAPQEEAMQLLLHNQVQFALLFEREILDYRESFVELFHESIVPVVSQNHPLAQFKEISLQDLEQYRQIVVTSRQLNIQPELLFSKTYWRTNQHHLAVSMIQEHLGWGFLPLRSLQHIDQKKAKIQTLNVINFTEQLNYFVDLVWHKEHAHGVASQFLINYVKKQRADKNSH</sequence>
<dbReference type="InterPro" id="IPR036390">
    <property type="entry name" value="WH_DNA-bd_sf"/>
</dbReference>
<dbReference type="InterPro" id="IPR000847">
    <property type="entry name" value="LysR_HTH_N"/>
</dbReference>
<evidence type="ECO:0000256" key="2">
    <source>
        <dbReference type="ARBA" id="ARBA00023015"/>
    </source>
</evidence>
<dbReference type="Gene3D" id="3.40.190.290">
    <property type="match status" value="1"/>
</dbReference>
<dbReference type="InterPro" id="IPR036388">
    <property type="entry name" value="WH-like_DNA-bd_sf"/>
</dbReference>
<dbReference type="AlphaFoldDB" id="A0A1G6H2A7"/>